<dbReference type="Pfam" id="PF01476">
    <property type="entry name" value="LysM"/>
    <property type="match status" value="1"/>
</dbReference>
<dbReference type="Proteomes" id="UP000292118">
    <property type="component" value="Chromosome"/>
</dbReference>
<evidence type="ECO:0000259" key="1">
    <source>
        <dbReference type="PROSITE" id="PS51782"/>
    </source>
</evidence>
<dbReference type="OrthoDB" id="5084290at2"/>
<feature type="domain" description="LysM" evidence="1">
    <location>
        <begin position="98"/>
        <end position="148"/>
    </location>
</feature>
<proteinExistence type="predicted"/>
<dbReference type="EMBL" id="CP035493">
    <property type="protein sequence ID" value="QAY70613.1"/>
    <property type="molecule type" value="Genomic_DNA"/>
</dbReference>
<name>A0A4P6F720_9MICO</name>
<dbReference type="InterPro" id="IPR036779">
    <property type="entry name" value="LysM_dom_sf"/>
</dbReference>
<evidence type="ECO:0000313" key="3">
    <source>
        <dbReference type="Proteomes" id="UP000292118"/>
    </source>
</evidence>
<dbReference type="SUPFAM" id="SSF54106">
    <property type="entry name" value="LysM domain"/>
    <property type="match status" value="1"/>
</dbReference>
<accession>A0A4P6F720</accession>
<gene>
    <name evidence="2" type="ORF">ET471_11750</name>
</gene>
<dbReference type="InterPro" id="IPR018392">
    <property type="entry name" value="LysM"/>
</dbReference>
<dbReference type="RefSeq" id="WP_129188543.1">
    <property type="nucleotide sequence ID" value="NZ_CP035493.1"/>
</dbReference>
<dbReference type="PROSITE" id="PS51782">
    <property type="entry name" value="LYSM"/>
    <property type="match status" value="1"/>
</dbReference>
<protein>
    <submittedName>
        <fullName evidence="2">LysM peptidoglycan-binding domain-containing protein</fullName>
    </submittedName>
</protein>
<organism evidence="2 3">
    <name type="scientific">Xylanimonas protaetiae</name>
    <dbReference type="NCBI Taxonomy" id="2509457"/>
    <lineage>
        <taxon>Bacteria</taxon>
        <taxon>Bacillati</taxon>
        <taxon>Actinomycetota</taxon>
        <taxon>Actinomycetes</taxon>
        <taxon>Micrococcales</taxon>
        <taxon>Promicromonosporaceae</taxon>
        <taxon>Xylanimonas</taxon>
    </lineage>
</organism>
<reference evidence="2 3" key="1">
    <citation type="submission" date="2019-01" db="EMBL/GenBank/DDBJ databases">
        <title>Genome sequencing of strain FW10M-9.</title>
        <authorList>
            <person name="Heo J."/>
            <person name="Kim S.-J."/>
            <person name="Kim J.-S."/>
            <person name="Hong S.-B."/>
            <person name="Kwon S.-W."/>
        </authorList>
    </citation>
    <scope>NUCLEOTIDE SEQUENCE [LARGE SCALE GENOMIC DNA]</scope>
    <source>
        <strain evidence="2 3">FW10M-9</strain>
    </source>
</reference>
<dbReference type="KEGG" id="xya:ET471_11750"/>
<keyword evidence="3" id="KW-1185">Reference proteome</keyword>
<sequence length="151" mass="15328">MAATLASPTLTLVRPAVVDRAAVVARPAVLGARPAVLGAPAGRAARSEPHGLLGLGGLRLTRRGRVVLVVLSLLVALPLAGLGGRAVAGEPGAALEVTVHTVAPGETLWGFARQIAAPGQDVRDVVEELRDLNELASGALRVGQTILIPRA</sequence>
<dbReference type="SMART" id="SM00257">
    <property type="entry name" value="LysM"/>
    <property type="match status" value="1"/>
</dbReference>
<dbReference type="AlphaFoldDB" id="A0A4P6F720"/>
<dbReference type="CDD" id="cd00118">
    <property type="entry name" value="LysM"/>
    <property type="match status" value="1"/>
</dbReference>
<evidence type="ECO:0000313" key="2">
    <source>
        <dbReference type="EMBL" id="QAY70613.1"/>
    </source>
</evidence>
<dbReference type="Gene3D" id="3.10.350.10">
    <property type="entry name" value="LysM domain"/>
    <property type="match status" value="1"/>
</dbReference>